<dbReference type="EMBL" id="JACSQP010000002">
    <property type="protein sequence ID" value="MBD7956875.1"/>
    <property type="molecule type" value="Genomic_DNA"/>
</dbReference>
<protein>
    <recommendedName>
        <fullName evidence="3">NTF2-like N-terminal transpeptidase domain-containing protein</fullName>
    </recommendedName>
</protein>
<organism evidence="1 2">
    <name type="scientific">Microbacterium pullorum</name>
    <dbReference type="NCBI Taxonomy" id="2762236"/>
    <lineage>
        <taxon>Bacteria</taxon>
        <taxon>Bacillati</taxon>
        <taxon>Actinomycetota</taxon>
        <taxon>Actinomycetes</taxon>
        <taxon>Micrococcales</taxon>
        <taxon>Microbacteriaceae</taxon>
        <taxon>Microbacterium</taxon>
    </lineage>
</organism>
<sequence length="301" mass="30437">MKRGPLIALAATGAALVIAAGVMVFALTRPESADAVAERYLQALATGDVDAVAALLAEPDETVLAAFAAADAYLADPVVTDAVAGEVGTGFRAEAALDGADTTVLFTLTDESGTWTVTDSLATIDVATTLGDAVSIGDAVLPLGEEGVVSVLPAVYTLQAAPTDFLDGAATVAATNAQPLSAAIDASLSPDAAARAQPQLDAYADACVAPAETLPDRCGLQVPWPADLTALDTLTTRIDTYPVLQIDDAALTFTASGGSVVVTAAGTDREGTADSVTYRTDDWTLRGTVSFAGDELVLTVF</sequence>
<keyword evidence="2" id="KW-1185">Reference proteome</keyword>
<evidence type="ECO:0000313" key="2">
    <source>
        <dbReference type="Proteomes" id="UP000648352"/>
    </source>
</evidence>
<proteinExistence type="predicted"/>
<evidence type="ECO:0008006" key="3">
    <source>
        <dbReference type="Google" id="ProtNLM"/>
    </source>
</evidence>
<reference evidence="1 2" key="1">
    <citation type="submission" date="2020-08" db="EMBL/GenBank/DDBJ databases">
        <title>A Genomic Blueprint of the Chicken Gut Microbiome.</title>
        <authorList>
            <person name="Gilroy R."/>
            <person name="Ravi A."/>
            <person name="Getino M."/>
            <person name="Pursley I."/>
            <person name="Horton D.L."/>
            <person name="Alikhan N.-F."/>
            <person name="Baker D."/>
            <person name="Gharbi K."/>
            <person name="Hall N."/>
            <person name="Watson M."/>
            <person name="Adriaenssens E.M."/>
            <person name="Foster-Nyarko E."/>
            <person name="Jarju S."/>
            <person name="Secka A."/>
            <person name="Antonio M."/>
            <person name="Oren A."/>
            <person name="Chaudhuri R."/>
            <person name="La Ragione R.M."/>
            <person name="Hildebrand F."/>
            <person name="Pallen M.J."/>
        </authorList>
    </citation>
    <scope>NUCLEOTIDE SEQUENCE [LARGE SCALE GENOMIC DNA]</scope>
    <source>
        <strain evidence="1 2">Sa4CUA7</strain>
    </source>
</reference>
<dbReference type="RefSeq" id="WP_191717876.1">
    <property type="nucleotide sequence ID" value="NZ_JACSQP010000002.1"/>
</dbReference>
<comment type="caution">
    <text evidence="1">The sequence shown here is derived from an EMBL/GenBank/DDBJ whole genome shotgun (WGS) entry which is preliminary data.</text>
</comment>
<accession>A0ABR8S062</accession>
<dbReference type="Proteomes" id="UP000648352">
    <property type="component" value="Unassembled WGS sequence"/>
</dbReference>
<name>A0ABR8S062_9MICO</name>
<evidence type="ECO:0000313" key="1">
    <source>
        <dbReference type="EMBL" id="MBD7956875.1"/>
    </source>
</evidence>
<gene>
    <name evidence="1" type="ORF">H9651_04440</name>
</gene>